<comment type="caution">
    <text evidence="2">The sequence shown here is derived from an EMBL/GenBank/DDBJ whole genome shotgun (WGS) entry which is preliminary data.</text>
</comment>
<proteinExistence type="predicted"/>
<organism evidence="2 3">
    <name type="scientific">Albula goreensis</name>
    <dbReference type="NCBI Taxonomy" id="1534307"/>
    <lineage>
        <taxon>Eukaryota</taxon>
        <taxon>Metazoa</taxon>
        <taxon>Chordata</taxon>
        <taxon>Craniata</taxon>
        <taxon>Vertebrata</taxon>
        <taxon>Euteleostomi</taxon>
        <taxon>Actinopterygii</taxon>
        <taxon>Neopterygii</taxon>
        <taxon>Teleostei</taxon>
        <taxon>Albuliformes</taxon>
        <taxon>Albulidae</taxon>
        <taxon>Albula</taxon>
    </lineage>
</organism>
<protein>
    <submittedName>
        <fullName evidence="2">Uncharacterized protein</fullName>
    </submittedName>
</protein>
<sequence length="109" mass="11760">MGKCPSPDRLVRLLTVLANSINNPGSQSGRGRERKAAASPLVSVALAARPRDPASDGLSGFSCFSLLSRSPLQLSPSLHPHRHQVGSHQQDSTPVRDRLWSDSRITIKV</sequence>
<gene>
    <name evidence="2" type="ORF">AGOR_G00215980</name>
</gene>
<evidence type="ECO:0000313" key="3">
    <source>
        <dbReference type="Proteomes" id="UP000829720"/>
    </source>
</evidence>
<accession>A0A8T3CMH1</accession>
<dbReference type="EMBL" id="JAERUA010000021">
    <property type="protein sequence ID" value="KAI1885030.1"/>
    <property type="molecule type" value="Genomic_DNA"/>
</dbReference>
<name>A0A8T3CMH1_9TELE</name>
<dbReference type="AlphaFoldDB" id="A0A8T3CMH1"/>
<reference evidence="2" key="1">
    <citation type="submission" date="2021-01" db="EMBL/GenBank/DDBJ databases">
        <authorList>
            <person name="Zahm M."/>
            <person name="Roques C."/>
            <person name="Cabau C."/>
            <person name="Klopp C."/>
            <person name="Donnadieu C."/>
            <person name="Jouanno E."/>
            <person name="Lampietro C."/>
            <person name="Louis A."/>
            <person name="Herpin A."/>
            <person name="Echchiki A."/>
            <person name="Berthelot C."/>
            <person name="Parey E."/>
            <person name="Roest-Crollius H."/>
            <person name="Braasch I."/>
            <person name="Postlethwait J."/>
            <person name="Bobe J."/>
            <person name="Montfort J."/>
            <person name="Bouchez O."/>
            <person name="Begum T."/>
            <person name="Mejri S."/>
            <person name="Adams A."/>
            <person name="Chen W.-J."/>
            <person name="Guiguen Y."/>
        </authorList>
    </citation>
    <scope>NUCLEOTIDE SEQUENCE</scope>
    <source>
        <tissue evidence="2">Blood</tissue>
    </source>
</reference>
<evidence type="ECO:0000313" key="2">
    <source>
        <dbReference type="EMBL" id="KAI1885030.1"/>
    </source>
</evidence>
<feature type="region of interest" description="Disordered" evidence="1">
    <location>
        <begin position="75"/>
        <end position="97"/>
    </location>
</feature>
<keyword evidence="3" id="KW-1185">Reference proteome</keyword>
<evidence type="ECO:0000256" key="1">
    <source>
        <dbReference type="SAM" id="MobiDB-lite"/>
    </source>
</evidence>
<dbReference type="Proteomes" id="UP000829720">
    <property type="component" value="Unassembled WGS sequence"/>
</dbReference>